<dbReference type="SUPFAM" id="SSF55729">
    <property type="entry name" value="Acyl-CoA N-acyltransferases (Nat)"/>
    <property type="match status" value="1"/>
</dbReference>
<name>A0ABW8RSB0_9BACI</name>
<dbReference type="Pfam" id="PF00583">
    <property type="entry name" value="Acetyltransf_1"/>
    <property type="match status" value="1"/>
</dbReference>
<feature type="domain" description="N-acetyltransferase" evidence="1">
    <location>
        <begin position="115"/>
        <end position="251"/>
    </location>
</feature>
<protein>
    <submittedName>
        <fullName evidence="2">GNAT family N-acetyltransferase</fullName>
        <ecNumber evidence="2">2.3.1.-</ecNumber>
    </submittedName>
</protein>
<dbReference type="GO" id="GO:0016746">
    <property type="term" value="F:acyltransferase activity"/>
    <property type="evidence" value="ECO:0007669"/>
    <property type="project" value="UniProtKB-KW"/>
</dbReference>
<dbReference type="Gene3D" id="3.40.630.30">
    <property type="match status" value="1"/>
</dbReference>
<dbReference type="PROSITE" id="PS51186">
    <property type="entry name" value="GNAT"/>
    <property type="match status" value="1"/>
</dbReference>
<dbReference type="CDD" id="cd04301">
    <property type="entry name" value="NAT_SF"/>
    <property type="match status" value="1"/>
</dbReference>
<dbReference type="InterPro" id="IPR000182">
    <property type="entry name" value="GNAT_dom"/>
</dbReference>
<reference evidence="2 3" key="1">
    <citation type="submission" date="2024-11" db="EMBL/GenBank/DDBJ databases">
        <authorList>
            <person name="Lucas J.A."/>
        </authorList>
    </citation>
    <scope>NUCLEOTIDE SEQUENCE [LARGE SCALE GENOMIC DNA]</scope>
    <source>
        <strain evidence="2 3">Z 5.4</strain>
    </source>
</reference>
<accession>A0ABW8RSB0</accession>
<keyword evidence="3" id="KW-1185">Reference proteome</keyword>
<gene>
    <name evidence="2" type="ORF">ACJEBI_26835</name>
</gene>
<proteinExistence type="predicted"/>
<keyword evidence="2" id="KW-0808">Transferase</keyword>
<evidence type="ECO:0000313" key="3">
    <source>
        <dbReference type="Proteomes" id="UP001623041"/>
    </source>
</evidence>
<keyword evidence="2" id="KW-0012">Acyltransferase</keyword>
<dbReference type="EMBL" id="JBJHQH010000032">
    <property type="protein sequence ID" value="MFK9095070.1"/>
    <property type="molecule type" value="Genomic_DNA"/>
</dbReference>
<evidence type="ECO:0000259" key="1">
    <source>
        <dbReference type="PROSITE" id="PS51186"/>
    </source>
</evidence>
<dbReference type="InterPro" id="IPR040549">
    <property type="entry name" value="DUF5613"/>
</dbReference>
<comment type="caution">
    <text evidence="2">The sequence shown here is derived from an EMBL/GenBank/DDBJ whole genome shotgun (WGS) entry which is preliminary data.</text>
</comment>
<dbReference type="EC" id="2.3.1.-" evidence="2"/>
<dbReference type="Proteomes" id="UP001623041">
    <property type="component" value="Unassembled WGS sequence"/>
</dbReference>
<sequence length="251" mass="29541">MHITFENINTLGHVVFESQQYKHIHYPEMLLRYDSNFIEFKKSPSLTEFKSAENYLRNYHLKNGQKHVKFYFPANEKPAVEILGYLNQSGYAIGFLELYTIQPHQFPFVINNSDIVIDVVTDKNFEAYLEFQYQQDLEFGSEFANQKIELHKRNFEDQNILQLIALYKGNPAGSVDVIISKETAEIDGLVVDENFQKKGIGSRLQKFVMEEFHDKTIILVADGEDTPREMYRRQNYQNHGYKYHADKVYEN</sequence>
<evidence type="ECO:0000313" key="2">
    <source>
        <dbReference type="EMBL" id="MFK9095070.1"/>
    </source>
</evidence>
<dbReference type="Pfam" id="PF18467">
    <property type="entry name" value="DUF5613"/>
    <property type="match status" value="1"/>
</dbReference>
<dbReference type="InterPro" id="IPR016181">
    <property type="entry name" value="Acyl_CoA_acyltransferase"/>
</dbReference>
<organism evidence="2 3">
    <name type="scientific">Bacillus salipaludis</name>
    <dbReference type="NCBI Taxonomy" id="2547811"/>
    <lineage>
        <taxon>Bacteria</taxon>
        <taxon>Bacillati</taxon>
        <taxon>Bacillota</taxon>
        <taxon>Bacilli</taxon>
        <taxon>Bacillales</taxon>
        <taxon>Bacillaceae</taxon>
        <taxon>Bacillus</taxon>
    </lineage>
</organism>
<dbReference type="RefSeq" id="WP_406583477.1">
    <property type="nucleotide sequence ID" value="NZ_JBJHQH010000032.1"/>
</dbReference>